<dbReference type="InterPro" id="IPR007694">
    <property type="entry name" value="DNA_helicase_DnaB-like_C"/>
</dbReference>
<feature type="compositionally biased region" description="Polar residues" evidence="1">
    <location>
        <begin position="19"/>
        <end position="38"/>
    </location>
</feature>
<dbReference type="Proteomes" id="UP001255856">
    <property type="component" value="Unassembled WGS sequence"/>
</dbReference>
<evidence type="ECO:0000313" key="4">
    <source>
        <dbReference type="Proteomes" id="UP001255856"/>
    </source>
</evidence>
<proteinExistence type="predicted"/>
<keyword evidence="4" id="KW-1185">Reference proteome</keyword>
<dbReference type="GO" id="GO:0043139">
    <property type="term" value="F:5'-3' DNA helicase activity"/>
    <property type="evidence" value="ECO:0007669"/>
    <property type="project" value="InterPro"/>
</dbReference>
<protein>
    <recommendedName>
        <fullName evidence="2">SF4 helicase domain-containing protein</fullName>
    </recommendedName>
</protein>
<sequence length="801" mass="87518">MRHAPPCVIPNHGARPSGASESISRAASTSQAWSSNGLPATASPPAASEEDYELQRQLRSSLEPLRALARRHRLLEASEEALERAGLTRPVLEGIVRARGPGPAALAEVRLAALRALGAEHRAEVLAGISSQAAGREAGAEQGALPAAHADAYGAAHADAYGGTRHAALPTQSPSSSFARPSLAEALTREGLPAYAAEPGQHRSVCPQCGGGSTGEQSLAVKSDGYSAVWVCHRASCGWAGRASASGRAGDGASAPDDALARPSSRRRKEVPLVRPDPAFRPLSPRMWEFFERRAIPREVVEANGVACELAVVPGKGGAAEEVLAFPYTRGGRLLNVKYRTLDKRFWQVRGAEKVLFGLDQLDLRAWPDLVIVEGEMDKLALEAAGVRNVLSVPDGAPARVREDLPPAERDAKFSYLWRCKEQLDAAARVLVATDNDGPGEALAEELARRLGRERCWREAQPPENAWYRKDANEVLIKDGPDMLRALVEAAQPLPIRGLLRFHEYYDEIMRHYHLDPSMSQAVSTGWPSLDPYYKVVPGELTIVTGVPNSGKSEWIDALLCNLAYSQGWTFAMCSMEKKAMDHARQLVEKYTGRPFFDLPYAGRAQRMSLDQLNAGLDWVDDRFHLIRYEDDTLPSVDWVLEVARAAVYRYGIRGLVIDPYNELDHQRAGNVSETEYVSHMLTKIKRFAQVAGVHVWFVAHPRQLQQWRGDAPGLYDISGSAHFVNKADNGLVVHRNRDPAAENPAEVQILVRKVRNKIAGTLGDATLVYDRVNGRYIDPGEAAGSPPLTSARVDHSRVEG</sequence>
<accession>A0AAD9IDA5</accession>
<evidence type="ECO:0000259" key="2">
    <source>
        <dbReference type="PROSITE" id="PS51199"/>
    </source>
</evidence>
<feature type="region of interest" description="Disordered" evidence="1">
    <location>
        <begin position="780"/>
        <end position="801"/>
    </location>
</feature>
<comment type="caution">
    <text evidence="3">The sequence shown here is derived from an EMBL/GenBank/DDBJ whole genome shotgun (WGS) entry which is preliminary data.</text>
</comment>
<dbReference type="GO" id="GO:0006260">
    <property type="term" value="P:DNA replication"/>
    <property type="evidence" value="ECO:0007669"/>
    <property type="project" value="InterPro"/>
</dbReference>
<reference evidence="3" key="1">
    <citation type="submission" date="2021-01" db="EMBL/GenBank/DDBJ databases">
        <authorList>
            <person name="Eckstrom K.M.E."/>
        </authorList>
    </citation>
    <scope>NUCLEOTIDE SEQUENCE</scope>
    <source>
        <strain evidence="3">UVCC 0001</strain>
    </source>
</reference>
<dbReference type="SUPFAM" id="SSF52540">
    <property type="entry name" value="P-loop containing nucleoside triphosphate hydrolases"/>
    <property type="match status" value="1"/>
</dbReference>
<dbReference type="Pfam" id="PF03796">
    <property type="entry name" value="DnaB_C"/>
    <property type="match status" value="1"/>
</dbReference>
<dbReference type="GO" id="GO:0005524">
    <property type="term" value="F:ATP binding"/>
    <property type="evidence" value="ECO:0007669"/>
    <property type="project" value="InterPro"/>
</dbReference>
<gene>
    <name evidence="3" type="ORF">QBZ16_001616</name>
</gene>
<dbReference type="PANTHER" id="PTHR12873">
    <property type="entry name" value="T7-LIKE MITOCHONDRIAL DNA HELICASE"/>
    <property type="match status" value="1"/>
</dbReference>
<dbReference type="InterPro" id="IPR034154">
    <property type="entry name" value="TOPRIM_DnaG/twinkle"/>
</dbReference>
<dbReference type="CDD" id="cd01029">
    <property type="entry name" value="TOPRIM_primases"/>
    <property type="match status" value="1"/>
</dbReference>
<evidence type="ECO:0000256" key="1">
    <source>
        <dbReference type="SAM" id="MobiDB-lite"/>
    </source>
</evidence>
<dbReference type="SUPFAM" id="SSF56731">
    <property type="entry name" value="DNA primase core"/>
    <property type="match status" value="1"/>
</dbReference>
<dbReference type="InterPro" id="IPR027032">
    <property type="entry name" value="Twinkle-like"/>
</dbReference>
<dbReference type="EMBL" id="JASFZW010000013">
    <property type="protein sequence ID" value="KAK2075874.1"/>
    <property type="molecule type" value="Genomic_DNA"/>
</dbReference>
<dbReference type="GO" id="GO:0003697">
    <property type="term" value="F:single-stranded DNA binding"/>
    <property type="evidence" value="ECO:0007669"/>
    <property type="project" value="InterPro"/>
</dbReference>
<dbReference type="PANTHER" id="PTHR12873:SF0">
    <property type="entry name" value="TWINKLE MTDNA HELICASE"/>
    <property type="match status" value="1"/>
</dbReference>
<organism evidence="3 4">
    <name type="scientific">Prototheca wickerhamii</name>
    <dbReference type="NCBI Taxonomy" id="3111"/>
    <lineage>
        <taxon>Eukaryota</taxon>
        <taxon>Viridiplantae</taxon>
        <taxon>Chlorophyta</taxon>
        <taxon>core chlorophytes</taxon>
        <taxon>Trebouxiophyceae</taxon>
        <taxon>Chlorellales</taxon>
        <taxon>Chlorellaceae</taxon>
        <taxon>Prototheca</taxon>
    </lineage>
</organism>
<dbReference type="AlphaFoldDB" id="A0AAD9IDA5"/>
<feature type="compositionally biased region" description="Low complexity" evidence="1">
    <location>
        <begin position="246"/>
        <end position="258"/>
    </location>
</feature>
<feature type="region of interest" description="Disordered" evidence="1">
    <location>
        <begin position="1"/>
        <end position="55"/>
    </location>
</feature>
<dbReference type="InterPro" id="IPR027417">
    <property type="entry name" value="P-loop_NTPase"/>
</dbReference>
<dbReference type="PROSITE" id="PS51199">
    <property type="entry name" value="SF4_HELICASE"/>
    <property type="match status" value="1"/>
</dbReference>
<dbReference type="SMART" id="SM00493">
    <property type="entry name" value="TOPRIM"/>
    <property type="match status" value="1"/>
</dbReference>
<evidence type="ECO:0000313" key="3">
    <source>
        <dbReference type="EMBL" id="KAK2075874.1"/>
    </source>
</evidence>
<feature type="domain" description="SF4 helicase" evidence="2">
    <location>
        <begin position="516"/>
        <end position="784"/>
    </location>
</feature>
<dbReference type="InterPro" id="IPR006171">
    <property type="entry name" value="TOPRIM_dom"/>
</dbReference>
<dbReference type="Pfam" id="PF13662">
    <property type="entry name" value="Toprim_4"/>
    <property type="match status" value="1"/>
</dbReference>
<name>A0AAD9IDA5_PROWI</name>
<dbReference type="Gene3D" id="3.40.50.300">
    <property type="entry name" value="P-loop containing nucleotide triphosphate hydrolases"/>
    <property type="match status" value="1"/>
</dbReference>
<dbReference type="Gene3D" id="3.40.1360.10">
    <property type="match status" value="1"/>
</dbReference>
<feature type="region of interest" description="Disordered" evidence="1">
    <location>
        <begin position="246"/>
        <end position="271"/>
    </location>
</feature>